<dbReference type="RefSeq" id="WP_197530635.1">
    <property type="nucleotide sequence ID" value="NZ_SJPS01000003.1"/>
</dbReference>
<dbReference type="Proteomes" id="UP000318437">
    <property type="component" value="Unassembled WGS sequence"/>
</dbReference>
<comment type="caution">
    <text evidence="1">The sequence shown here is derived from an EMBL/GenBank/DDBJ whole genome shotgun (WGS) entry which is preliminary data.</text>
</comment>
<dbReference type="GO" id="GO:0016787">
    <property type="term" value="F:hydrolase activity"/>
    <property type="evidence" value="ECO:0007669"/>
    <property type="project" value="UniProtKB-KW"/>
</dbReference>
<keyword evidence="1" id="KW-0378">Hydrolase</keyword>
<evidence type="ECO:0000313" key="1">
    <source>
        <dbReference type="EMBL" id="TWU27855.1"/>
    </source>
</evidence>
<gene>
    <name evidence="1" type="primary">fhcC</name>
    <name evidence="1" type="ORF">Pla144_26320</name>
</gene>
<dbReference type="GO" id="GO:0015948">
    <property type="term" value="P:methanogenesis"/>
    <property type="evidence" value="ECO:0007669"/>
    <property type="project" value="InterPro"/>
</dbReference>
<evidence type="ECO:0000313" key="2">
    <source>
        <dbReference type="Proteomes" id="UP000318437"/>
    </source>
</evidence>
<dbReference type="NCBIfam" id="TIGR03122">
    <property type="entry name" value="one_C_dehyd_C"/>
    <property type="match status" value="1"/>
</dbReference>
<proteinExistence type="predicted"/>
<dbReference type="PANTHER" id="PTHR39673:SF5">
    <property type="entry name" value="TUNGSTEN-CONTAINING FORMYLMETHANOFURAN DEHYDROGENASE 2 SUBUNIT C"/>
    <property type="match status" value="1"/>
</dbReference>
<organism evidence="1 2">
    <name type="scientific">Bythopirellula polymerisocia</name>
    <dbReference type="NCBI Taxonomy" id="2528003"/>
    <lineage>
        <taxon>Bacteria</taxon>
        <taxon>Pseudomonadati</taxon>
        <taxon>Planctomycetota</taxon>
        <taxon>Planctomycetia</taxon>
        <taxon>Pirellulales</taxon>
        <taxon>Lacipirellulaceae</taxon>
        <taxon>Bythopirellula</taxon>
    </lineage>
</organism>
<dbReference type="InterPro" id="IPR017550">
    <property type="entry name" value="Formylmethanofuran_DH_suC"/>
</dbReference>
<dbReference type="AlphaFoldDB" id="A0A5C6CVJ9"/>
<accession>A0A5C6CVJ9</accession>
<dbReference type="GO" id="GO:0046914">
    <property type="term" value="F:transition metal ion binding"/>
    <property type="evidence" value="ECO:0007669"/>
    <property type="project" value="InterPro"/>
</dbReference>
<sequence length="271" mass="28234">MAICVSLRSASTIPIDFTGLTPKWTQDKSLGEIEKRKVLHGRHQIRLAEICRVSGDPSDGRMEFDGDFSLAHGIGAAMTLGSIHVSSNAGCNVGLGMQGGKIHVKGAVGDFLGSEMRGGTIRVDGSAGNSVGGAQNGSRRGMTGGTILIQGNVGDHVGHLMRRGLIAVRGNAGKFLGYNMLAGTIVVLGTCNSYAGAGMKRGTLILLGKSQPVLLPTFRLAGKTASPVLPLTGRHLKSVGFIENTARFAEPCELLHGDFLALGKGELFLSN</sequence>
<dbReference type="PANTHER" id="PTHR39673">
    <property type="entry name" value="TUNGSTEN FORMYLMETHANOFURAN DEHYDROGENASE, SUBUNIT C (FWDC)"/>
    <property type="match status" value="1"/>
</dbReference>
<reference evidence="1 2" key="1">
    <citation type="submission" date="2019-02" db="EMBL/GenBank/DDBJ databases">
        <title>Deep-cultivation of Planctomycetes and their phenomic and genomic characterization uncovers novel biology.</title>
        <authorList>
            <person name="Wiegand S."/>
            <person name="Jogler M."/>
            <person name="Boedeker C."/>
            <person name="Pinto D."/>
            <person name="Vollmers J."/>
            <person name="Rivas-Marin E."/>
            <person name="Kohn T."/>
            <person name="Peeters S.H."/>
            <person name="Heuer A."/>
            <person name="Rast P."/>
            <person name="Oberbeckmann S."/>
            <person name="Bunk B."/>
            <person name="Jeske O."/>
            <person name="Meyerdierks A."/>
            <person name="Storesund J.E."/>
            <person name="Kallscheuer N."/>
            <person name="Luecker S."/>
            <person name="Lage O.M."/>
            <person name="Pohl T."/>
            <person name="Merkel B.J."/>
            <person name="Hornburger P."/>
            <person name="Mueller R.-W."/>
            <person name="Bruemmer F."/>
            <person name="Labrenz M."/>
            <person name="Spormann A.M."/>
            <person name="Op Den Camp H."/>
            <person name="Overmann J."/>
            <person name="Amann R."/>
            <person name="Jetten M.S.M."/>
            <person name="Mascher T."/>
            <person name="Medema M.H."/>
            <person name="Devos D.P."/>
            <person name="Kaster A.-K."/>
            <person name="Ovreas L."/>
            <person name="Rohde M."/>
            <person name="Galperin M.Y."/>
            <person name="Jogler C."/>
        </authorList>
    </citation>
    <scope>NUCLEOTIDE SEQUENCE [LARGE SCALE GENOMIC DNA]</scope>
    <source>
        <strain evidence="1 2">Pla144</strain>
    </source>
</reference>
<name>A0A5C6CVJ9_9BACT</name>
<dbReference type="GO" id="GO:0016740">
    <property type="term" value="F:transferase activity"/>
    <property type="evidence" value="ECO:0007669"/>
    <property type="project" value="UniProtKB-KW"/>
</dbReference>
<dbReference type="InterPro" id="IPR036485">
    <property type="entry name" value="Glu_synth_asu_C_sf"/>
</dbReference>
<dbReference type="GO" id="GO:0018493">
    <property type="term" value="F:formylmethanofuran dehydrogenase activity"/>
    <property type="evidence" value="ECO:0007669"/>
    <property type="project" value="InterPro"/>
</dbReference>
<dbReference type="Gene3D" id="2.160.20.60">
    <property type="entry name" value="Glutamate synthase, alpha subunit, C-terminal domain"/>
    <property type="match status" value="1"/>
</dbReference>
<dbReference type="SUPFAM" id="SSF69336">
    <property type="entry name" value="Alpha subunit of glutamate synthase, C-terminal domain"/>
    <property type="match status" value="1"/>
</dbReference>
<keyword evidence="2" id="KW-1185">Reference proteome</keyword>
<protein>
    <submittedName>
        <fullName evidence="1">Formyltransferase/hydrolase complex Fhc subunit C</fullName>
    </submittedName>
</protein>
<keyword evidence="1" id="KW-0808">Transferase</keyword>
<dbReference type="EMBL" id="SJPS01000003">
    <property type="protein sequence ID" value="TWU27855.1"/>
    <property type="molecule type" value="Genomic_DNA"/>
</dbReference>